<evidence type="ECO:0000313" key="5">
    <source>
        <dbReference type="Proteomes" id="UP000319578"/>
    </source>
</evidence>
<dbReference type="SUPFAM" id="SSF54593">
    <property type="entry name" value="Glyoxalase/Bleomycin resistance protein/Dihydroxybiphenyl dioxygenase"/>
    <property type="match status" value="1"/>
</dbReference>
<dbReference type="Proteomes" id="UP000036834">
    <property type="component" value="Unassembled WGS sequence"/>
</dbReference>
<keyword evidence="3" id="KW-0223">Dioxygenase</keyword>
<dbReference type="GO" id="GO:0051213">
    <property type="term" value="F:dioxygenase activity"/>
    <property type="evidence" value="ECO:0007669"/>
    <property type="project" value="UniProtKB-KW"/>
</dbReference>
<dbReference type="InterPro" id="IPR029068">
    <property type="entry name" value="Glyas_Bleomycin-R_OHBP_Dase"/>
</dbReference>
<dbReference type="OrthoDB" id="375220at2"/>
<dbReference type="AlphaFoldDB" id="A0A0K9YL87"/>
<dbReference type="STRING" id="54915.ADS79_26570"/>
<dbReference type="InterPro" id="IPR004360">
    <property type="entry name" value="Glyas_Fos-R_dOase_dom"/>
</dbReference>
<dbReference type="EMBL" id="LGIQ01000011">
    <property type="protein sequence ID" value="KNB69454.1"/>
    <property type="molecule type" value="Genomic_DNA"/>
</dbReference>
<sequence length="158" mass="18523">MIRGLYEAHLPVKNLEASIEFYQRLGLKFAWRDDETAFFWMEEGKSWLGIWEGKEHETPYHPSLRHIAFQVTYDDLKRSLQWLESIQVQAVPFGRRDSAAPFIRPHQGNASVYFNDPDGNSLELMCAVEVPDDLRHLTNKMSFEEWEVLLAKHKTKSN</sequence>
<dbReference type="RefSeq" id="WP_049741464.1">
    <property type="nucleotide sequence ID" value="NZ_BJON01000018.1"/>
</dbReference>
<dbReference type="CDD" id="cd06587">
    <property type="entry name" value="VOC"/>
    <property type="match status" value="1"/>
</dbReference>
<proteinExistence type="predicted"/>
<reference evidence="3" key="2">
    <citation type="submission" date="2015-07" db="EMBL/GenBank/DDBJ databases">
        <title>MeaNS - Measles Nucleotide Surveillance Program.</title>
        <authorList>
            <person name="Tran T."/>
            <person name="Druce J."/>
        </authorList>
    </citation>
    <scope>NUCLEOTIDE SEQUENCE</scope>
    <source>
        <strain evidence="3">DSM 9887</strain>
    </source>
</reference>
<dbReference type="PANTHER" id="PTHR21366:SF31">
    <property type="entry name" value="METALLOTHIOL TRANSFERASE FOSB"/>
    <property type="match status" value="1"/>
</dbReference>
<accession>A0A0K9YL87</accession>
<evidence type="ECO:0000313" key="2">
    <source>
        <dbReference type="EMBL" id="GED70891.1"/>
    </source>
</evidence>
<protein>
    <submittedName>
        <fullName evidence="3">Extradiol dioxygenase</fullName>
    </submittedName>
</protein>
<reference evidence="2 5" key="3">
    <citation type="submission" date="2019-06" db="EMBL/GenBank/DDBJ databases">
        <title>Whole genome shotgun sequence of Brevibacillus reuszeri NBRC 15719.</title>
        <authorList>
            <person name="Hosoyama A."/>
            <person name="Uohara A."/>
            <person name="Ohji S."/>
            <person name="Ichikawa N."/>
        </authorList>
    </citation>
    <scope>NUCLEOTIDE SEQUENCE [LARGE SCALE GENOMIC DNA]</scope>
    <source>
        <strain evidence="2 5">NBRC 15719</strain>
    </source>
</reference>
<keyword evidence="5" id="KW-1185">Reference proteome</keyword>
<dbReference type="PROSITE" id="PS51819">
    <property type="entry name" value="VOC"/>
    <property type="match status" value="1"/>
</dbReference>
<dbReference type="Gene3D" id="3.10.180.10">
    <property type="entry name" value="2,3-Dihydroxybiphenyl 1,2-Dioxygenase, domain 1"/>
    <property type="match status" value="1"/>
</dbReference>
<dbReference type="Pfam" id="PF00903">
    <property type="entry name" value="Glyoxalase"/>
    <property type="match status" value="1"/>
</dbReference>
<name>A0A0K9YL87_9BACL</name>
<comment type="caution">
    <text evidence="3">The sequence shown here is derived from an EMBL/GenBank/DDBJ whole genome shotgun (WGS) entry which is preliminary data.</text>
</comment>
<dbReference type="PATRIC" id="fig|54915.3.peg.4486"/>
<evidence type="ECO:0000313" key="3">
    <source>
        <dbReference type="EMBL" id="KNB69454.1"/>
    </source>
</evidence>
<keyword evidence="3" id="KW-0560">Oxidoreductase</keyword>
<evidence type="ECO:0000259" key="1">
    <source>
        <dbReference type="PROSITE" id="PS51819"/>
    </source>
</evidence>
<gene>
    <name evidence="3" type="ORF">ADS79_26570</name>
    <name evidence="2" type="ORF">BRE01_45930</name>
</gene>
<evidence type="ECO:0000313" key="4">
    <source>
        <dbReference type="Proteomes" id="UP000036834"/>
    </source>
</evidence>
<organism evidence="3 4">
    <name type="scientific">Brevibacillus reuszeri</name>
    <dbReference type="NCBI Taxonomy" id="54915"/>
    <lineage>
        <taxon>Bacteria</taxon>
        <taxon>Bacillati</taxon>
        <taxon>Bacillota</taxon>
        <taxon>Bacilli</taxon>
        <taxon>Bacillales</taxon>
        <taxon>Paenibacillaceae</taxon>
        <taxon>Brevibacillus</taxon>
    </lineage>
</organism>
<dbReference type="InterPro" id="IPR037523">
    <property type="entry name" value="VOC_core"/>
</dbReference>
<dbReference type="Proteomes" id="UP000319578">
    <property type="component" value="Unassembled WGS sequence"/>
</dbReference>
<dbReference type="PANTHER" id="PTHR21366">
    <property type="entry name" value="GLYOXALASE FAMILY PROTEIN"/>
    <property type="match status" value="1"/>
</dbReference>
<feature type="domain" description="VOC" evidence="1">
    <location>
        <begin position="4"/>
        <end position="127"/>
    </location>
</feature>
<dbReference type="EMBL" id="BJON01000018">
    <property type="protein sequence ID" value="GED70891.1"/>
    <property type="molecule type" value="Genomic_DNA"/>
</dbReference>
<dbReference type="InterPro" id="IPR050383">
    <property type="entry name" value="GlyoxalaseI/FosfomycinResist"/>
</dbReference>
<reference evidence="4" key="1">
    <citation type="submission" date="2015-07" db="EMBL/GenBank/DDBJ databases">
        <title>Genome sequencing project for genomic taxonomy and phylogenomics of Bacillus-like bacteria.</title>
        <authorList>
            <person name="Liu B."/>
            <person name="Wang J."/>
            <person name="Zhu Y."/>
            <person name="Liu G."/>
            <person name="Chen Q."/>
            <person name="Chen Z."/>
            <person name="Lan J."/>
            <person name="Che J."/>
            <person name="Ge C."/>
            <person name="Shi H."/>
            <person name="Pan Z."/>
            <person name="Liu X."/>
        </authorList>
    </citation>
    <scope>NUCLEOTIDE SEQUENCE [LARGE SCALE GENOMIC DNA]</scope>
    <source>
        <strain evidence="4">DSM 9887</strain>
    </source>
</reference>